<evidence type="ECO:0000313" key="12">
    <source>
        <dbReference type="Proteomes" id="UP000446866"/>
    </source>
</evidence>
<evidence type="ECO:0000259" key="10">
    <source>
        <dbReference type="Pfam" id="PF03553"/>
    </source>
</evidence>
<keyword evidence="2" id="KW-0813">Transport</keyword>
<dbReference type="Proteomes" id="UP000446866">
    <property type="component" value="Unassembled WGS sequence"/>
</dbReference>
<evidence type="ECO:0000256" key="5">
    <source>
        <dbReference type="ARBA" id="ARBA00022692"/>
    </source>
</evidence>
<sequence length="496" mass="52575">MGRKIPLWQCLIVILAMVGLLMWSILKDTGGEPHIALILAACVGGIVAAANGWKWAYLEKGILASINRSMQACLILAIVGCMIASWMAAGTIPSMMYYGIKVISPSIFLVTACILCAIVSLATGSSWSTAGSMGVALIGVGTALGFPSIMTAGAVVSGAYFGDKMSPLSDTTNLAPAMAGATLFDHIKHMIYTTGTSLVVALVAYAVMGFMHSSSNAPDLGVLNEITAFIEASSNISIIALVPPVFVIAAVILKLPALPSLLGGVFIGVPLMFWNRPYIEAAIDDDLTANIFNILNNGVAMGSVSDDASAIIQELASLLSCDGMQGMFWTISIILCAMCFGGIVDVTGIMGTFAGLLLKVAKGRGGLVLATEFSCIFVNAICCDQYLALVLPGRMFKEAFEDMRLAPKNLSRCLEDSGTITSNFFPWNTCGATMRSFLGVGSGYIPYAILNWLNPVVSIIFGYTGITMTKMSEEEYQKILSEREREQKEALEALEA</sequence>
<proteinExistence type="inferred from homology"/>
<name>A0A845QH88_9FIRM</name>
<gene>
    <name evidence="11" type="primary">nhaC</name>
    <name evidence="11" type="ORF">D0435_07595</name>
</gene>
<feature type="transmembrane region" description="Helical" evidence="9">
    <location>
        <begin position="102"/>
        <end position="123"/>
    </location>
</feature>
<dbReference type="RefSeq" id="WP_160201794.1">
    <property type="nucleotide sequence ID" value="NZ_QXWK01000012.1"/>
</dbReference>
<evidence type="ECO:0000256" key="6">
    <source>
        <dbReference type="ARBA" id="ARBA00022989"/>
    </source>
</evidence>
<dbReference type="GO" id="GO:0005886">
    <property type="term" value="C:plasma membrane"/>
    <property type="evidence" value="ECO:0007669"/>
    <property type="project" value="UniProtKB-SubCell"/>
</dbReference>
<feature type="transmembrane region" description="Helical" evidence="9">
    <location>
        <begin position="32"/>
        <end position="53"/>
    </location>
</feature>
<dbReference type="GO" id="GO:0015297">
    <property type="term" value="F:antiporter activity"/>
    <property type="evidence" value="ECO:0007669"/>
    <property type="project" value="UniProtKB-KW"/>
</dbReference>
<keyword evidence="12" id="KW-1185">Reference proteome</keyword>
<feature type="transmembrane region" description="Helical" evidence="9">
    <location>
        <begin position="190"/>
        <end position="211"/>
    </location>
</feature>
<feature type="transmembrane region" description="Helical" evidence="9">
    <location>
        <begin position="7"/>
        <end position="26"/>
    </location>
</feature>
<keyword evidence="4" id="KW-1003">Cell membrane</keyword>
<evidence type="ECO:0000256" key="9">
    <source>
        <dbReference type="SAM" id="Phobius"/>
    </source>
</evidence>
<evidence type="ECO:0000313" key="11">
    <source>
        <dbReference type="EMBL" id="NBH61512.1"/>
    </source>
</evidence>
<dbReference type="NCBIfam" id="TIGR00931">
    <property type="entry name" value="antiport_nhaC"/>
    <property type="match status" value="1"/>
</dbReference>
<reference evidence="11 12" key="1">
    <citation type="submission" date="2018-08" db="EMBL/GenBank/DDBJ databases">
        <title>Murine metabolic-syndrome-specific gut microbial biobank.</title>
        <authorList>
            <person name="Liu C."/>
        </authorList>
    </citation>
    <scope>NUCLEOTIDE SEQUENCE [LARGE SCALE GENOMIC DNA]</scope>
    <source>
        <strain evidence="11 12">28</strain>
    </source>
</reference>
<keyword evidence="3" id="KW-0050">Antiport</keyword>
<evidence type="ECO:0000256" key="1">
    <source>
        <dbReference type="ARBA" id="ARBA00004651"/>
    </source>
</evidence>
<dbReference type="AlphaFoldDB" id="A0A845QH88"/>
<comment type="subcellular location">
    <subcellularLocation>
        <location evidence="1">Cell membrane</location>
        <topology evidence="1">Multi-pass membrane protein</topology>
    </subcellularLocation>
</comment>
<dbReference type="Pfam" id="PF03553">
    <property type="entry name" value="Na_H_antiporter"/>
    <property type="match status" value="1"/>
</dbReference>
<evidence type="ECO:0000256" key="7">
    <source>
        <dbReference type="ARBA" id="ARBA00023136"/>
    </source>
</evidence>
<evidence type="ECO:0000256" key="8">
    <source>
        <dbReference type="ARBA" id="ARBA00038435"/>
    </source>
</evidence>
<comment type="caution">
    <text evidence="11">The sequence shown here is derived from an EMBL/GenBank/DDBJ whole genome shotgun (WGS) entry which is preliminary data.</text>
</comment>
<protein>
    <submittedName>
        <fullName evidence="11">Na+/H+ antiporter NhaC</fullName>
    </submittedName>
</protein>
<feature type="transmembrane region" description="Helical" evidence="9">
    <location>
        <begin position="135"/>
        <end position="161"/>
    </location>
</feature>
<dbReference type="InterPro" id="IPR004770">
    <property type="entry name" value="Na/H_antiport_NhaC"/>
</dbReference>
<dbReference type="InterPro" id="IPR018461">
    <property type="entry name" value="Na/H_Antiport_NhaC-like_C"/>
</dbReference>
<dbReference type="InterPro" id="IPR052180">
    <property type="entry name" value="NhaC_Na-H+_Antiporter"/>
</dbReference>
<keyword evidence="6 9" id="KW-1133">Transmembrane helix</keyword>
<accession>A0A845QH88</accession>
<evidence type="ECO:0000256" key="4">
    <source>
        <dbReference type="ARBA" id="ARBA00022475"/>
    </source>
</evidence>
<evidence type="ECO:0000256" key="2">
    <source>
        <dbReference type="ARBA" id="ARBA00022448"/>
    </source>
</evidence>
<organism evidence="11 12">
    <name type="scientific">Anaerotruncus colihominis</name>
    <dbReference type="NCBI Taxonomy" id="169435"/>
    <lineage>
        <taxon>Bacteria</taxon>
        <taxon>Bacillati</taxon>
        <taxon>Bacillota</taxon>
        <taxon>Clostridia</taxon>
        <taxon>Eubacteriales</taxon>
        <taxon>Oscillospiraceae</taxon>
        <taxon>Anaerotruncus</taxon>
    </lineage>
</organism>
<feature type="domain" description="Na+/H+ antiporter NhaC-like C-terminal" evidence="10">
    <location>
        <begin position="158"/>
        <end position="466"/>
    </location>
</feature>
<feature type="transmembrane region" description="Helical" evidence="9">
    <location>
        <begin position="327"/>
        <end position="358"/>
    </location>
</feature>
<dbReference type="PANTHER" id="PTHR33451:SF3">
    <property type="entry name" value="MALATE-2H(+)_NA(+)-LACTATE ANTIPORTER"/>
    <property type="match status" value="1"/>
</dbReference>
<comment type="similarity">
    <text evidence="8">Belongs to the NhaC Na(+)/H(+) (TC 2.A.35) antiporter family.</text>
</comment>
<feature type="transmembrane region" description="Helical" evidence="9">
    <location>
        <begin position="444"/>
        <end position="466"/>
    </location>
</feature>
<evidence type="ECO:0000256" key="3">
    <source>
        <dbReference type="ARBA" id="ARBA00022449"/>
    </source>
</evidence>
<keyword evidence="7 9" id="KW-0472">Membrane</keyword>
<keyword evidence="5 9" id="KW-0812">Transmembrane</keyword>
<feature type="transmembrane region" description="Helical" evidence="9">
    <location>
        <begin position="74"/>
        <end position="96"/>
    </location>
</feature>
<dbReference type="EMBL" id="QXWK01000012">
    <property type="protein sequence ID" value="NBH61512.1"/>
    <property type="molecule type" value="Genomic_DNA"/>
</dbReference>
<dbReference type="PANTHER" id="PTHR33451">
    <property type="entry name" value="MALATE-2H(+)/NA(+)-LACTATE ANTIPORTER"/>
    <property type="match status" value="1"/>
</dbReference>